<keyword evidence="3" id="KW-1185">Reference proteome</keyword>
<feature type="domain" description="Serine aminopeptidase S33" evidence="1">
    <location>
        <begin position="45"/>
        <end position="137"/>
    </location>
</feature>
<sequence length="266" mass="28877">MTKVTRQKVTFTNTDNLRLDGMLESPENPVAYALFAHCFTCSKTSVAASRIGRELALRGVAVLRFDFTGLGSSEGDFANTNFSSNIEDLVAAARFLENTYQAPSLLIGHSLGGAAVLACADQVPSAKAVVTVGAPSDPAHVAHLFEAHRAEIEDCGCALVNLSGREFTIKKQFLEDIQEQNLDDKIRKLKKALLIMHSPVDDTVEIEEAAHIYQAAMHPKSFVSLDQTDHLITRKEDAEYVAGTIGAWVSRYIKKDDAPVALTSVA</sequence>
<evidence type="ECO:0000313" key="2">
    <source>
        <dbReference type="EMBL" id="GLQ29820.1"/>
    </source>
</evidence>
<dbReference type="Pfam" id="PF12146">
    <property type="entry name" value="Hydrolase_4"/>
    <property type="match status" value="1"/>
</dbReference>
<dbReference type="AlphaFoldDB" id="A0AA37S5Y4"/>
<reference evidence="2" key="2">
    <citation type="submission" date="2023-01" db="EMBL/GenBank/DDBJ databases">
        <title>Draft genome sequence of Litoribrevibacter albus strain NBRC 110071.</title>
        <authorList>
            <person name="Sun Q."/>
            <person name="Mori K."/>
        </authorList>
    </citation>
    <scope>NUCLEOTIDE SEQUENCE</scope>
    <source>
        <strain evidence="2">NBRC 110071</strain>
    </source>
</reference>
<dbReference type="EMBL" id="BSNM01000002">
    <property type="protein sequence ID" value="GLQ29820.1"/>
    <property type="molecule type" value="Genomic_DNA"/>
</dbReference>
<accession>A0AA37S5Y4</accession>
<gene>
    <name evidence="2" type="ORF">GCM10007876_02980</name>
</gene>
<dbReference type="SUPFAM" id="SSF53474">
    <property type="entry name" value="alpha/beta-Hydrolases"/>
    <property type="match status" value="1"/>
</dbReference>
<evidence type="ECO:0000313" key="3">
    <source>
        <dbReference type="Proteomes" id="UP001161389"/>
    </source>
</evidence>
<dbReference type="InterPro" id="IPR022742">
    <property type="entry name" value="Hydrolase_4"/>
</dbReference>
<name>A0AA37S5Y4_9GAMM</name>
<dbReference type="Gene3D" id="3.40.50.1820">
    <property type="entry name" value="alpha/beta hydrolase"/>
    <property type="match status" value="1"/>
</dbReference>
<dbReference type="InterPro" id="IPR029058">
    <property type="entry name" value="AB_hydrolase_fold"/>
</dbReference>
<dbReference type="PANTHER" id="PTHR11614">
    <property type="entry name" value="PHOSPHOLIPASE-RELATED"/>
    <property type="match status" value="1"/>
</dbReference>
<dbReference type="InterPro" id="IPR051044">
    <property type="entry name" value="MAG_DAG_Lipase"/>
</dbReference>
<dbReference type="Proteomes" id="UP001161389">
    <property type="component" value="Unassembled WGS sequence"/>
</dbReference>
<comment type="caution">
    <text evidence="2">The sequence shown here is derived from an EMBL/GenBank/DDBJ whole genome shotgun (WGS) entry which is preliminary data.</text>
</comment>
<evidence type="ECO:0000259" key="1">
    <source>
        <dbReference type="Pfam" id="PF12146"/>
    </source>
</evidence>
<dbReference type="RefSeq" id="WP_284377930.1">
    <property type="nucleotide sequence ID" value="NZ_BSNM01000002.1"/>
</dbReference>
<organism evidence="2 3">
    <name type="scientific">Litoribrevibacter albus</name>
    <dbReference type="NCBI Taxonomy" id="1473156"/>
    <lineage>
        <taxon>Bacteria</taxon>
        <taxon>Pseudomonadati</taxon>
        <taxon>Pseudomonadota</taxon>
        <taxon>Gammaproteobacteria</taxon>
        <taxon>Oceanospirillales</taxon>
        <taxon>Oceanospirillaceae</taxon>
        <taxon>Litoribrevibacter</taxon>
    </lineage>
</organism>
<protein>
    <recommendedName>
        <fullName evidence="1">Serine aminopeptidase S33 domain-containing protein</fullName>
    </recommendedName>
</protein>
<proteinExistence type="predicted"/>
<reference evidence="2" key="1">
    <citation type="journal article" date="2014" name="Int. J. Syst. Evol. Microbiol.">
        <title>Complete genome sequence of Corynebacterium casei LMG S-19264T (=DSM 44701T), isolated from a smear-ripened cheese.</title>
        <authorList>
            <consortium name="US DOE Joint Genome Institute (JGI-PGF)"/>
            <person name="Walter F."/>
            <person name="Albersmeier A."/>
            <person name="Kalinowski J."/>
            <person name="Ruckert C."/>
        </authorList>
    </citation>
    <scope>NUCLEOTIDE SEQUENCE</scope>
    <source>
        <strain evidence="2">NBRC 110071</strain>
    </source>
</reference>